<dbReference type="RefSeq" id="WP_025357495.1">
    <property type="nucleotide sequence ID" value="NZ_CP007155.1"/>
</dbReference>
<protein>
    <submittedName>
        <fullName evidence="3">Uncharacterized protein</fullName>
    </submittedName>
</protein>
<dbReference type="InterPro" id="IPR019845">
    <property type="entry name" value="Squalene/phytoene_synthase_CS"/>
</dbReference>
<name>W5WA41_9PSEU</name>
<dbReference type="KEGG" id="kal:KALB_4047"/>
<dbReference type="UniPathway" id="UPA00799"/>
<evidence type="ECO:0000256" key="1">
    <source>
        <dbReference type="ARBA" id="ARBA00004684"/>
    </source>
</evidence>
<dbReference type="HOGENOM" id="CLU_037269_1_1_11"/>
<reference evidence="3 4" key="1">
    <citation type="journal article" date="2014" name="BMC Genomics">
        <title>Complete genome sequence of producer of the glycopeptide antibiotic Aculeximycin Kutzneria albida DSM 43870T, a representative of minor genus of Pseudonocardiaceae.</title>
        <authorList>
            <person name="Rebets Y."/>
            <person name="Tokovenko B."/>
            <person name="Lushchyk I."/>
            <person name="Ruckert C."/>
            <person name="Zaburannyi N."/>
            <person name="Bechthold A."/>
            <person name="Kalinowski J."/>
            <person name="Luzhetskyy A."/>
        </authorList>
    </citation>
    <scope>NUCLEOTIDE SEQUENCE [LARGE SCALE GENOMIC DNA]</scope>
    <source>
        <strain evidence="3">DSM 43870</strain>
    </source>
</reference>
<dbReference type="GO" id="GO:0051996">
    <property type="term" value="F:squalene synthase [NAD(P)H] activity"/>
    <property type="evidence" value="ECO:0007669"/>
    <property type="project" value="InterPro"/>
</dbReference>
<dbReference type="GO" id="GO:0004311">
    <property type="term" value="F:geranylgeranyl diphosphate synthase activity"/>
    <property type="evidence" value="ECO:0007669"/>
    <property type="project" value="InterPro"/>
</dbReference>
<dbReference type="Gene3D" id="1.10.600.10">
    <property type="entry name" value="Farnesyl Diphosphate Synthase"/>
    <property type="match status" value="1"/>
</dbReference>
<keyword evidence="4" id="KW-1185">Reference proteome</keyword>
<dbReference type="InterPro" id="IPR044843">
    <property type="entry name" value="Trans_IPPS_bact-type"/>
</dbReference>
<dbReference type="PATRIC" id="fig|1449976.3.peg.4079"/>
<dbReference type="SFLD" id="SFLDG01018">
    <property type="entry name" value="Squalene/Phytoene_Synthase_Lik"/>
    <property type="match status" value="1"/>
</dbReference>
<dbReference type="OrthoDB" id="9807580at2"/>
<dbReference type="STRING" id="1449976.KALB_4047"/>
<dbReference type="Proteomes" id="UP000019225">
    <property type="component" value="Chromosome"/>
</dbReference>
<comment type="pathway">
    <text evidence="1">Carotenoid biosynthesis; phytoene biosynthesis.</text>
</comment>
<dbReference type="InterPro" id="IPR008949">
    <property type="entry name" value="Isoprenoid_synthase_dom_sf"/>
</dbReference>
<accession>W5WA41</accession>
<gene>
    <name evidence="3" type="ORF">KALB_4047</name>
</gene>
<dbReference type="InterPro" id="IPR033904">
    <property type="entry name" value="Trans_IPPS_HH"/>
</dbReference>
<evidence type="ECO:0000256" key="2">
    <source>
        <dbReference type="ARBA" id="ARBA00022679"/>
    </source>
</evidence>
<keyword evidence="2" id="KW-0808">Transferase</keyword>
<dbReference type="PANTHER" id="PTHR31480">
    <property type="entry name" value="BIFUNCTIONAL LYCOPENE CYCLASE/PHYTOENE SYNTHASE"/>
    <property type="match status" value="1"/>
</dbReference>
<evidence type="ECO:0000313" key="3">
    <source>
        <dbReference type="EMBL" id="AHH97411.1"/>
    </source>
</evidence>
<dbReference type="SFLD" id="SFLDS00005">
    <property type="entry name" value="Isoprenoid_Synthase_Type_I"/>
    <property type="match status" value="1"/>
</dbReference>
<sequence>MNLQDAYNQCERITEQQARNFSYGIKLLPRGKRQALSAVYAFARRVDDIGDGQLAGRDKLAELAAVHDQLHDLPHYADDPVLLALDDAVHRHGLPLSAFDDLIEGCRADVLGATYRTFDQLRRYCGLVAGSIGRLCLAVFSPDRQRRHEELADALGVALQLTNILRDLLEDRRMGRIYLPTEDLDRFGCTLELDQDRQFTDGEDALAALVEYQAARAEEWYAIGLRLLPELDGRSRACCAAMAGIYHRLLRRIALRPWQVVHERVRLPPVEKATVAALALTGGDA</sequence>
<dbReference type="Pfam" id="PF00494">
    <property type="entry name" value="SQS_PSY"/>
    <property type="match status" value="1"/>
</dbReference>
<dbReference type="EMBL" id="CP007155">
    <property type="protein sequence ID" value="AHH97411.1"/>
    <property type="molecule type" value="Genomic_DNA"/>
</dbReference>
<dbReference type="PROSITE" id="PS01045">
    <property type="entry name" value="SQUALEN_PHYTOEN_SYN_2"/>
    <property type="match status" value="1"/>
</dbReference>
<evidence type="ECO:0000313" key="4">
    <source>
        <dbReference type="Proteomes" id="UP000019225"/>
    </source>
</evidence>
<dbReference type="AlphaFoldDB" id="W5WA41"/>
<dbReference type="eggNOG" id="COG1562">
    <property type="taxonomic scope" value="Bacteria"/>
</dbReference>
<dbReference type="InterPro" id="IPR002060">
    <property type="entry name" value="Squ/phyt_synthse"/>
</dbReference>
<dbReference type="SFLD" id="SFLDG01212">
    <property type="entry name" value="Phytoene_synthase_like"/>
    <property type="match status" value="1"/>
</dbReference>
<dbReference type="SUPFAM" id="SSF48576">
    <property type="entry name" value="Terpenoid synthases"/>
    <property type="match status" value="1"/>
</dbReference>
<proteinExistence type="predicted"/>
<organism evidence="3 4">
    <name type="scientific">Kutzneria albida DSM 43870</name>
    <dbReference type="NCBI Taxonomy" id="1449976"/>
    <lineage>
        <taxon>Bacteria</taxon>
        <taxon>Bacillati</taxon>
        <taxon>Actinomycetota</taxon>
        <taxon>Actinomycetes</taxon>
        <taxon>Pseudonocardiales</taxon>
        <taxon>Pseudonocardiaceae</taxon>
        <taxon>Kutzneria</taxon>
    </lineage>
</organism>
<dbReference type="GO" id="GO:0016117">
    <property type="term" value="P:carotenoid biosynthetic process"/>
    <property type="evidence" value="ECO:0007669"/>
    <property type="project" value="UniProtKB-ARBA"/>
</dbReference>
<dbReference type="CDD" id="cd00683">
    <property type="entry name" value="Trans_IPPS_HH"/>
    <property type="match status" value="1"/>
</dbReference>